<feature type="compositionally biased region" description="Polar residues" evidence="1">
    <location>
        <begin position="53"/>
        <end position="71"/>
    </location>
</feature>
<reference evidence="2" key="1">
    <citation type="submission" date="2015-12" db="EMBL/GenBank/DDBJ databases">
        <title>Gene expression during late stages of embryo sac development: a critical building block for successful pollen-pistil interactions.</title>
        <authorList>
            <person name="Liu Y."/>
            <person name="Joly V."/>
            <person name="Sabar M."/>
            <person name="Matton D.P."/>
        </authorList>
    </citation>
    <scope>NUCLEOTIDE SEQUENCE</scope>
</reference>
<evidence type="ECO:0000256" key="1">
    <source>
        <dbReference type="SAM" id="MobiDB-lite"/>
    </source>
</evidence>
<organism evidence="2">
    <name type="scientific">Solanum chacoense</name>
    <name type="common">Chaco potato</name>
    <dbReference type="NCBI Taxonomy" id="4108"/>
    <lineage>
        <taxon>Eukaryota</taxon>
        <taxon>Viridiplantae</taxon>
        <taxon>Streptophyta</taxon>
        <taxon>Embryophyta</taxon>
        <taxon>Tracheophyta</taxon>
        <taxon>Spermatophyta</taxon>
        <taxon>Magnoliopsida</taxon>
        <taxon>eudicotyledons</taxon>
        <taxon>Gunneridae</taxon>
        <taxon>Pentapetalae</taxon>
        <taxon>asterids</taxon>
        <taxon>lamiids</taxon>
        <taxon>Solanales</taxon>
        <taxon>Solanaceae</taxon>
        <taxon>Solanoideae</taxon>
        <taxon>Solaneae</taxon>
        <taxon>Solanum</taxon>
    </lineage>
</organism>
<name>A0A0V0HPD8_SOLCH</name>
<protein>
    <submittedName>
        <fullName evidence="2">Putative ovule protein</fullName>
    </submittedName>
</protein>
<accession>A0A0V0HPD8</accession>
<proteinExistence type="predicted"/>
<dbReference type="AlphaFoldDB" id="A0A0V0HPD8"/>
<feature type="compositionally biased region" description="Polar residues" evidence="1">
    <location>
        <begin position="16"/>
        <end position="29"/>
    </location>
</feature>
<evidence type="ECO:0000313" key="2">
    <source>
        <dbReference type="EMBL" id="JAP22173.1"/>
    </source>
</evidence>
<sequence length="100" mass="11100">MNWRSEPTTKSPPIPLFSTTKQSVNNHPITKQPPPDPPQTDQNLHTFFRRNHSGPTSSKLAQPTKFQTATNDPRETQQPPQQAQSSMPISPLANNNSGDT</sequence>
<dbReference type="EMBL" id="GEDG01016865">
    <property type="protein sequence ID" value="JAP22173.1"/>
    <property type="molecule type" value="Transcribed_RNA"/>
</dbReference>
<feature type="region of interest" description="Disordered" evidence="1">
    <location>
        <begin position="1"/>
        <end position="100"/>
    </location>
</feature>
<feature type="compositionally biased region" description="Low complexity" evidence="1">
    <location>
        <begin position="77"/>
        <end position="91"/>
    </location>
</feature>